<name>A0A2P7MZK8_9CYAN</name>
<reference evidence="8 9" key="1">
    <citation type="journal article" date="2018" name="Environ. Microbiol.">
        <title>Ecological and genomic features of two widespread freshwater picocyanobacteria.</title>
        <authorList>
            <person name="Cabello-Yeves P.J."/>
            <person name="Picazo A."/>
            <person name="Camacho A."/>
            <person name="Callieri C."/>
            <person name="Rosselli R."/>
            <person name="Roda-Garcia J.J."/>
            <person name="Coutinho F.H."/>
            <person name="Rodriguez-Valera F."/>
        </authorList>
    </citation>
    <scope>NUCLEOTIDE SEQUENCE [LARGE SCALE GENOMIC DNA]</scope>
    <source>
        <strain evidence="8 9">Tous</strain>
    </source>
</reference>
<evidence type="ECO:0000259" key="7">
    <source>
        <dbReference type="PROSITE" id="PS51900"/>
    </source>
</evidence>
<dbReference type="InterPro" id="IPR025166">
    <property type="entry name" value="Integrase_DNA_bind_dom"/>
</dbReference>
<dbReference type="GO" id="GO:0003677">
    <property type="term" value="F:DNA binding"/>
    <property type="evidence" value="ECO:0007669"/>
    <property type="project" value="UniProtKB-UniRule"/>
</dbReference>
<feature type="domain" description="Tyr recombinase" evidence="6">
    <location>
        <begin position="209"/>
        <end position="396"/>
    </location>
</feature>
<dbReference type="InterPro" id="IPR002104">
    <property type="entry name" value="Integrase_catalytic"/>
</dbReference>
<dbReference type="InterPro" id="IPR053876">
    <property type="entry name" value="Phage_int_M"/>
</dbReference>
<evidence type="ECO:0000256" key="3">
    <source>
        <dbReference type="ARBA" id="ARBA00023125"/>
    </source>
</evidence>
<dbReference type="AlphaFoldDB" id="A0A2P7MZK8"/>
<dbReference type="OrthoDB" id="7388552at2"/>
<dbReference type="RefSeq" id="WP_106502164.1">
    <property type="nucleotide sequence ID" value="NZ_PXXO01000003.1"/>
</dbReference>
<evidence type="ECO:0000256" key="1">
    <source>
        <dbReference type="ARBA" id="ARBA00008857"/>
    </source>
</evidence>
<dbReference type="EMBL" id="PXXO01000003">
    <property type="protein sequence ID" value="PSJ06658.1"/>
    <property type="molecule type" value="Genomic_DNA"/>
</dbReference>
<comment type="caution">
    <text evidence="8">The sequence shown here is derived from an EMBL/GenBank/DDBJ whole genome shotgun (WGS) entry which is preliminary data.</text>
</comment>
<dbReference type="Pfam" id="PF13356">
    <property type="entry name" value="Arm-DNA-bind_3"/>
    <property type="match status" value="1"/>
</dbReference>
<keyword evidence="9" id="KW-1185">Reference proteome</keyword>
<dbReference type="PROSITE" id="PS51900">
    <property type="entry name" value="CB"/>
    <property type="match status" value="1"/>
</dbReference>
<dbReference type="Gene3D" id="1.10.150.130">
    <property type="match status" value="1"/>
</dbReference>
<accession>A0A2P7MZK8</accession>
<gene>
    <name evidence="8" type="ORF">C7K55_04250</name>
</gene>
<dbReference type="GO" id="GO:0015074">
    <property type="term" value="P:DNA integration"/>
    <property type="evidence" value="ECO:0007669"/>
    <property type="project" value="UniProtKB-KW"/>
</dbReference>
<feature type="domain" description="Core-binding (CB)" evidence="7">
    <location>
        <begin position="106"/>
        <end position="187"/>
    </location>
</feature>
<dbReference type="GO" id="GO:0006310">
    <property type="term" value="P:DNA recombination"/>
    <property type="evidence" value="ECO:0007669"/>
    <property type="project" value="UniProtKB-KW"/>
</dbReference>
<evidence type="ECO:0000256" key="2">
    <source>
        <dbReference type="ARBA" id="ARBA00022908"/>
    </source>
</evidence>
<keyword evidence="4" id="KW-0233">DNA recombination</keyword>
<keyword evidence="2" id="KW-0229">DNA integration</keyword>
<dbReference type="InterPro" id="IPR044068">
    <property type="entry name" value="CB"/>
</dbReference>
<dbReference type="Proteomes" id="UP000243002">
    <property type="component" value="Unassembled WGS sequence"/>
</dbReference>
<dbReference type="InterPro" id="IPR010998">
    <property type="entry name" value="Integrase_recombinase_N"/>
</dbReference>
<proteinExistence type="inferred from homology"/>
<evidence type="ECO:0000259" key="6">
    <source>
        <dbReference type="PROSITE" id="PS51898"/>
    </source>
</evidence>
<comment type="similarity">
    <text evidence="1">Belongs to the 'phage' integrase family.</text>
</comment>
<keyword evidence="3 5" id="KW-0238">DNA-binding</keyword>
<evidence type="ECO:0000256" key="5">
    <source>
        <dbReference type="PROSITE-ProRule" id="PRU01248"/>
    </source>
</evidence>
<dbReference type="Gene3D" id="3.30.160.390">
    <property type="entry name" value="Integrase, DNA-binding domain"/>
    <property type="match status" value="1"/>
</dbReference>
<dbReference type="InterPro" id="IPR013762">
    <property type="entry name" value="Integrase-like_cat_sf"/>
</dbReference>
<dbReference type="Pfam" id="PF00589">
    <property type="entry name" value="Phage_integrase"/>
    <property type="match status" value="1"/>
</dbReference>
<protein>
    <submittedName>
        <fullName evidence="8">Integrase</fullName>
    </submittedName>
</protein>
<dbReference type="InterPro" id="IPR011010">
    <property type="entry name" value="DNA_brk_join_enz"/>
</dbReference>
<dbReference type="InterPro" id="IPR038488">
    <property type="entry name" value="Integrase_DNA-bd_sf"/>
</dbReference>
<dbReference type="PROSITE" id="PS51898">
    <property type="entry name" value="TYR_RECOMBINASE"/>
    <property type="match status" value="1"/>
</dbReference>
<evidence type="ECO:0000256" key="4">
    <source>
        <dbReference type="ARBA" id="ARBA00023172"/>
    </source>
</evidence>
<dbReference type="SUPFAM" id="SSF56349">
    <property type="entry name" value="DNA breaking-rejoining enzymes"/>
    <property type="match status" value="1"/>
</dbReference>
<dbReference type="PANTHER" id="PTHR30629">
    <property type="entry name" value="PROPHAGE INTEGRASE"/>
    <property type="match status" value="1"/>
</dbReference>
<dbReference type="Gene3D" id="1.10.443.10">
    <property type="entry name" value="Intergrase catalytic core"/>
    <property type="match status" value="1"/>
</dbReference>
<evidence type="ECO:0000313" key="8">
    <source>
        <dbReference type="EMBL" id="PSJ06658.1"/>
    </source>
</evidence>
<dbReference type="CDD" id="cd00801">
    <property type="entry name" value="INT_P4_C"/>
    <property type="match status" value="1"/>
</dbReference>
<dbReference type="InterPro" id="IPR050808">
    <property type="entry name" value="Phage_Integrase"/>
</dbReference>
<evidence type="ECO:0000313" key="9">
    <source>
        <dbReference type="Proteomes" id="UP000243002"/>
    </source>
</evidence>
<organism evidence="8 9">
    <name type="scientific">Cyanobium usitatum str. Tous</name>
    <dbReference type="NCBI Taxonomy" id="2116684"/>
    <lineage>
        <taxon>Bacteria</taxon>
        <taxon>Bacillati</taxon>
        <taxon>Cyanobacteriota</taxon>
        <taxon>Cyanophyceae</taxon>
        <taxon>Synechococcales</taxon>
        <taxon>Prochlorococcaceae</taxon>
        <taxon>Cyanobium</taxon>
    </lineage>
</organism>
<dbReference type="PANTHER" id="PTHR30629:SF2">
    <property type="entry name" value="PROPHAGE INTEGRASE INTS-RELATED"/>
    <property type="match status" value="1"/>
</dbReference>
<dbReference type="Pfam" id="PF22022">
    <property type="entry name" value="Phage_int_M"/>
    <property type="match status" value="1"/>
</dbReference>
<sequence>MPFTDSDLRALQPQAKKYRESAGDALFVEVYPNGGRYFVWRHRFPPGKEGKQRDYQIGPYGKGPGQWTLKEAREERARLDVLRRQGEDPRALKSEQRQTIQRTGAVTFQKAADEWLASTSSKLAATTLKDYKNKLENQILPVFGKRSIKAITRSKCLDFKRTIEARGALNQSDKVFGVLRQVFSYAIDHEWIPDPNPARSSRHAHSGHVTKSHPSLEWNDVPGFLADLSSNKGNGDLIALASVKVLLLTFMRVGAVMPGEWSEVDWVQKIWTIPARRMKGRDSTRQDHLIPMAQPLIDVLEFLKPITGHSPYIFQSSRGKGTEHIALETPNHLIKRMGYQGKFVAHGVRHMALTYGQDILKTPFHVIDLQMGHKPPGKVRQAYDKAQFLDERIVFMNRWGDLLLENGLET</sequence>